<gene>
    <name evidence="1" type="ORF">BCR36DRAFT_297938</name>
</gene>
<dbReference type="CDD" id="cd07516">
    <property type="entry name" value="HAD_Pase"/>
    <property type="match status" value="1"/>
</dbReference>
<dbReference type="NCBIfam" id="TIGR00099">
    <property type="entry name" value="Cof-subfamily"/>
    <property type="match status" value="1"/>
</dbReference>
<evidence type="ECO:0008006" key="3">
    <source>
        <dbReference type="Google" id="ProtNLM"/>
    </source>
</evidence>
<dbReference type="NCBIfam" id="TIGR01484">
    <property type="entry name" value="HAD-SF-IIB"/>
    <property type="match status" value="1"/>
</dbReference>
<comment type="caution">
    <text evidence="1">The sequence shown here is derived from an EMBL/GenBank/DDBJ whole genome shotgun (WGS) entry which is preliminary data.</text>
</comment>
<keyword evidence="2" id="KW-1185">Reference proteome</keyword>
<dbReference type="PANTHER" id="PTHR10000">
    <property type="entry name" value="PHOSPHOSERINE PHOSPHATASE"/>
    <property type="match status" value="1"/>
</dbReference>
<dbReference type="GO" id="GO:0000287">
    <property type="term" value="F:magnesium ion binding"/>
    <property type="evidence" value="ECO:0007669"/>
    <property type="project" value="TreeGrafter"/>
</dbReference>
<dbReference type="PROSITE" id="PS01229">
    <property type="entry name" value="COF_2"/>
    <property type="match status" value="1"/>
</dbReference>
<dbReference type="STRING" id="1754191.A0A1Y1V3D6"/>
<protein>
    <recommendedName>
        <fullName evidence="3">HAD-like protein</fullName>
    </recommendedName>
</protein>
<accession>A0A1Y1V3D6</accession>
<dbReference type="GO" id="GO:0016791">
    <property type="term" value="F:phosphatase activity"/>
    <property type="evidence" value="ECO:0007669"/>
    <property type="project" value="TreeGrafter"/>
</dbReference>
<dbReference type="InterPro" id="IPR006379">
    <property type="entry name" value="HAD-SF_hydro_IIB"/>
</dbReference>
<dbReference type="EMBL" id="MCFH01000036">
    <property type="protein sequence ID" value="ORX46203.1"/>
    <property type="molecule type" value="Genomic_DNA"/>
</dbReference>
<dbReference type="GO" id="GO:0005829">
    <property type="term" value="C:cytosol"/>
    <property type="evidence" value="ECO:0007669"/>
    <property type="project" value="TreeGrafter"/>
</dbReference>
<reference evidence="1 2" key="1">
    <citation type="submission" date="2016-08" db="EMBL/GenBank/DDBJ databases">
        <title>Genomes of anaerobic fungi encode conserved fungal cellulosomes for biomass hydrolysis.</title>
        <authorList>
            <consortium name="DOE Joint Genome Institute"/>
            <person name="Haitjema C.H."/>
            <person name="Gilmore S.P."/>
            <person name="Henske J.K."/>
            <person name="Solomon K.V."/>
            <person name="De Groot R."/>
            <person name="Kuo A."/>
            <person name="Mondo S.J."/>
            <person name="Salamov A.A."/>
            <person name="Labutti K."/>
            <person name="Zhao Z."/>
            <person name="Chiniquy J."/>
            <person name="Barry K."/>
            <person name="Brewer H.M."/>
            <person name="Purvine S.O."/>
            <person name="Wright A.T."/>
            <person name="Boxma B."/>
            <person name="Van Alen T."/>
            <person name="Hackstein J.H."/>
            <person name="Baker S.E."/>
            <person name="Grigoriev I.V."/>
            <person name="O'Malley M.A."/>
        </authorList>
    </citation>
    <scope>NUCLEOTIDE SEQUENCE [LARGE SCALE GENOMIC DNA]</scope>
    <source>
        <strain evidence="2">finn</strain>
    </source>
</reference>
<evidence type="ECO:0000313" key="2">
    <source>
        <dbReference type="Proteomes" id="UP000193719"/>
    </source>
</evidence>
<dbReference type="InterPro" id="IPR023214">
    <property type="entry name" value="HAD_sf"/>
</dbReference>
<dbReference type="PANTHER" id="PTHR10000:SF8">
    <property type="entry name" value="HAD SUPERFAMILY HYDROLASE-LIKE, TYPE 3"/>
    <property type="match status" value="1"/>
</dbReference>
<dbReference type="SFLD" id="SFLDG01140">
    <property type="entry name" value="C2.B:_Phosphomannomutase_and_P"/>
    <property type="match status" value="1"/>
</dbReference>
<dbReference type="SFLD" id="SFLDS00003">
    <property type="entry name" value="Haloacid_Dehalogenase"/>
    <property type="match status" value="1"/>
</dbReference>
<dbReference type="OrthoDB" id="27226at2759"/>
<dbReference type="AlphaFoldDB" id="A0A1Y1V3D6"/>
<dbReference type="Gene3D" id="3.40.50.1000">
    <property type="entry name" value="HAD superfamily/HAD-like"/>
    <property type="match status" value="1"/>
</dbReference>
<dbReference type="Gene3D" id="3.30.1240.10">
    <property type="match status" value="1"/>
</dbReference>
<dbReference type="Proteomes" id="UP000193719">
    <property type="component" value="Unassembled WGS sequence"/>
</dbReference>
<organism evidence="1 2">
    <name type="scientific">Piromyces finnis</name>
    <dbReference type="NCBI Taxonomy" id="1754191"/>
    <lineage>
        <taxon>Eukaryota</taxon>
        <taxon>Fungi</taxon>
        <taxon>Fungi incertae sedis</taxon>
        <taxon>Chytridiomycota</taxon>
        <taxon>Chytridiomycota incertae sedis</taxon>
        <taxon>Neocallimastigomycetes</taxon>
        <taxon>Neocallimastigales</taxon>
        <taxon>Neocallimastigaceae</taxon>
        <taxon>Piromyces</taxon>
    </lineage>
</organism>
<evidence type="ECO:0000313" key="1">
    <source>
        <dbReference type="EMBL" id="ORX46203.1"/>
    </source>
</evidence>
<dbReference type="Pfam" id="PF08282">
    <property type="entry name" value="Hydrolase_3"/>
    <property type="match status" value="1"/>
</dbReference>
<dbReference type="InterPro" id="IPR000150">
    <property type="entry name" value="Cof"/>
</dbReference>
<sequence length="283" mass="32382">MKKKNFFLYCYNIDIDGTLLTPEGKLSERTKNVINKILEKNKDLHFVLASGRAMPATQQIRNTLNIIKRPNTESILSNGCVIYDSESNIIYQNTIPTEFFVKAHKVLKPSSEYTYMYSIGNDAFTYNEYWAKTIKEKYEEQTVVIDKDEFTKKIEMGEIKVNKFSILVKSSEEAENIEEKLDKLRKEYKLEYAYSAGTFVDYMPPDTNKGTGLNHLIKILNVKKEEVIAFGDGGNDIELLQSAGWPVAMENASNKLKSHAKLITKSNREDGVADLLEKVFLKD</sequence>
<dbReference type="SUPFAM" id="SSF56784">
    <property type="entry name" value="HAD-like"/>
    <property type="match status" value="1"/>
</dbReference>
<dbReference type="InterPro" id="IPR036412">
    <property type="entry name" value="HAD-like_sf"/>
</dbReference>
<name>A0A1Y1V3D6_9FUNG</name>
<proteinExistence type="predicted"/>
<reference evidence="1 2" key="2">
    <citation type="submission" date="2016-08" db="EMBL/GenBank/DDBJ databases">
        <title>Pervasive Adenine N6-methylation of Active Genes in Fungi.</title>
        <authorList>
            <consortium name="DOE Joint Genome Institute"/>
            <person name="Mondo S.J."/>
            <person name="Dannebaum R.O."/>
            <person name="Kuo R.C."/>
            <person name="Labutti K."/>
            <person name="Haridas S."/>
            <person name="Kuo A."/>
            <person name="Salamov A."/>
            <person name="Ahrendt S.R."/>
            <person name="Lipzen A."/>
            <person name="Sullivan W."/>
            <person name="Andreopoulos W.B."/>
            <person name="Clum A."/>
            <person name="Lindquist E."/>
            <person name="Daum C."/>
            <person name="Ramamoorthy G.K."/>
            <person name="Gryganskyi A."/>
            <person name="Culley D."/>
            <person name="Magnuson J.K."/>
            <person name="James T.Y."/>
            <person name="O'Malley M.A."/>
            <person name="Stajich J.E."/>
            <person name="Spatafora J.W."/>
            <person name="Visel A."/>
            <person name="Grigoriev I.V."/>
        </authorList>
    </citation>
    <scope>NUCLEOTIDE SEQUENCE [LARGE SCALE GENOMIC DNA]</scope>
    <source>
        <strain evidence="2">finn</strain>
    </source>
</reference>